<dbReference type="EMBL" id="GEDG01025732">
    <property type="protein sequence ID" value="JAP15042.1"/>
    <property type="molecule type" value="Transcribed_RNA"/>
</dbReference>
<sequence>MYPDVRTFTILTDGLCKEGKIEDAEEVMKHMIEKGVEPNVITYNVIMDGYCLRGQLDRARRIFDILIDKGIEPNIFTYNILINGYCKKRNSPRPCNCFVKFLNRDQSLILLPPILSCKAWFEVGRIWCCKPIVC</sequence>
<name>A0A0V0H3Q1_SOLCH</name>
<feature type="repeat" description="PPR" evidence="2">
    <location>
        <begin position="39"/>
        <end position="73"/>
    </location>
</feature>
<dbReference type="PANTHER" id="PTHR45613">
    <property type="entry name" value="PENTATRICOPEPTIDE REPEAT-CONTAINING PROTEIN"/>
    <property type="match status" value="1"/>
</dbReference>
<accession>A0A0V0H3Q1</accession>
<dbReference type="PANTHER" id="PTHR45613:SF207">
    <property type="entry name" value="OS08G0300700 PROTEIN"/>
    <property type="match status" value="1"/>
</dbReference>
<dbReference type="InterPro" id="IPR011990">
    <property type="entry name" value="TPR-like_helical_dom_sf"/>
</dbReference>
<dbReference type="NCBIfam" id="TIGR00756">
    <property type="entry name" value="PPR"/>
    <property type="match status" value="3"/>
</dbReference>
<evidence type="ECO:0000256" key="1">
    <source>
        <dbReference type="ARBA" id="ARBA00022737"/>
    </source>
</evidence>
<organism evidence="3">
    <name type="scientific">Solanum chacoense</name>
    <name type="common">Chaco potato</name>
    <dbReference type="NCBI Taxonomy" id="4108"/>
    <lineage>
        <taxon>Eukaryota</taxon>
        <taxon>Viridiplantae</taxon>
        <taxon>Streptophyta</taxon>
        <taxon>Embryophyta</taxon>
        <taxon>Tracheophyta</taxon>
        <taxon>Spermatophyta</taxon>
        <taxon>Magnoliopsida</taxon>
        <taxon>eudicotyledons</taxon>
        <taxon>Gunneridae</taxon>
        <taxon>Pentapetalae</taxon>
        <taxon>asterids</taxon>
        <taxon>lamiids</taxon>
        <taxon>Solanales</taxon>
        <taxon>Solanaceae</taxon>
        <taxon>Solanoideae</taxon>
        <taxon>Solaneae</taxon>
        <taxon>Solanum</taxon>
    </lineage>
</organism>
<feature type="repeat" description="PPR" evidence="2">
    <location>
        <begin position="4"/>
        <end position="38"/>
    </location>
</feature>
<proteinExistence type="predicted"/>
<reference evidence="3" key="1">
    <citation type="submission" date="2015-12" db="EMBL/GenBank/DDBJ databases">
        <title>Gene expression during late stages of embryo sac development: a critical building block for successful pollen-pistil interactions.</title>
        <authorList>
            <person name="Liu Y."/>
            <person name="Joly V."/>
            <person name="Sabar M."/>
            <person name="Matton D.P."/>
        </authorList>
    </citation>
    <scope>NUCLEOTIDE SEQUENCE</scope>
</reference>
<dbReference type="Gene3D" id="1.25.40.10">
    <property type="entry name" value="Tetratricopeptide repeat domain"/>
    <property type="match status" value="1"/>
</dbReference>
<dbReference type="InterPro" id="IPR002885">
    <property type="entry name" value="PPR_rpt"/>
</dbReference>
<dbReference type="Pfam" id="PF13041">
    <property type="entry name" value="PPR_2"/>
    <property type="match status" value="1"/>
</dbReference>
<evidence type="ECO:0000313" key="3">
    <source>
        <dbReference type="EMBL" id="JAP15042.1"/>
    </source>
</evidence>
<dbReference type="AlphaFoldDB" id="A0A0V0H3Q1"/>
<dbReference type="Pfam" id="PF12854">
    <property type="entry name" value="PPR_1"/>
    <property type="match status" value="1"/>
</dbReference>
<dbReference type="PROSITE" id="PS51375">
    <property type="entry name" value="PPR"/>
    <property type="match status" value="2"/>
</dbReference>
<evidence type="ECO:0000256" key="2">
    <source>
        <dbReference type="PROSITE-ProRule" id="PRU00708"/>
    </source>
</evidence>
<protein>
    <submittedName>
        <fullName evidence="3">Putative pentatricopeptide repeat-containing protein, chloroplastic-like</fullName>
    </submittedName>
</protein>
<keyword evidence="1" id="KW-0677">Repeat</keyword>